<feature type="domain" description="AB hydrolase-1" evidence="1">
    <location>
        <begin position="20"/>
        <end position="233"/>
    </location>
</feature>
<dbReference type="PANTHER" id="PTHR43798:SF33">
    <property type="entry name" value="HYDROLASE, PUTATIVE (AFU_ORTHOLOGUE AFUA_2G14860)-RELATED"/>
    <property type="match status" value="1"/>
</dbReference>
<evidence type="ECO:0000259" key="1">
    <source>
        <dbReference type="Pfam" id="PF12697"/>
    </source>
</evidence>
<evidence type="ECO:0000313" key="3">
    <source>
        <dbReference type="Proteomes" id="UP000266677"/>
    </source>
</evidence>
<name>A0A3A4KC09_9NOCA</name>
<dbReference type="Pfam" id="PF12697">
    <property type="entry name" value="Abhydrolase_6"/>
    <property type="match status" value="1"/>
</dbReference>
<proteinExistence type="predicted"/>
<organism evidence="2 3">
    <name type="scientific">Nocardia panacis</name>
    <dbReference type="NCBI Taxonomy" id="2340916"/>
    <lineage>
        <taxon>Bacteria</taxon>
        <taxon>Bacillati</taxon>
        <taxon>Actinomycetota</taxon>
        <taxon>Actinomycetes</taxon>
        <taxon>Mycobacteriales</taxon>
        <taxon>Nocardiaceae</taxon>
        <taxon>Nocardia</taxon>
    </lineage>
</organism>
<dbReference type="InterPro" id="IPR000073">
    <property type="entry name" value="AB_hydrolase_1"/>
</dbReference>
<dbReference type="SUPFAM" id="SSF53474">
    <property type="entry name" value="alpha/beta-Hydrolases"/>
    <property type="match status" value="1"/>
</dbReference>
<dbReference type="InterPro" id="IPR050266">
    <property type="entry name" value="AB_hydrolase_sf"/>
</dbReference>
<accession>A0A3A4KC09</accession>
<gene>
    <name evidence="2" type="ORF">D5S18_29585</name>
</gene>
<keyword evidence="3" id="KW-1185">Reference proteome</keyword>
<dbReference type="Gene3D" id="3.40.50.1820">
    <property type="entry name" value="alpha/beta hydrolase"/>
    <property type="match status" value="1"/>
</dbReference>
<dbReference type="EMBL" id="QZFU01000041">
    <property type="protein sequence ID" value="RJO70168.1"/>
    <property type="molecule type" value="Genomic_DNA"/>
</dbReference>
<evidence type="ECO:0000313" key="2">
    <source>
        <dbReference type="EMBL" id="RJO70168.1"/>
    </source>
</evidence>
<keyword evidence="2" id="KW-0378">Hydrolase</keyword>
<reference evidence="2 3" key="1">
    <citation type="submission" date="2018-09" db="EMBL/GenBank/DDBJ databases">
        <title>YIM PH21274 draft genome.</title>
        <authorList>
            <person name="Miao C."/>
        </authorList>
    </citation>
    <scope>NUCLEOTIDE SEQUENCE [LARGE SCALE GENOMIC DNA]</scope>
    <source>
        <strain evidence="2 3">YIM PH 21724</strain>
    </source>
</reference>
<dbReference type="AlphaFoldDB" id="A0A3A4KC09"/>
<dbReference type="GO" id="GO:0016787">
    <property type="term" value="F:hydrolase activity"/>
    <property type="evidence" value="ECO:0007669"/>
    <property type="project" value="UniProtKB-KW"/>
</dbReference>
<sequence length="258" mass="27438">MGAASPAPLSVRRSGSGPSVVLVHGGMPARVTWSRQSDLESRWSLIIPSRRGFPPSPAASWQDFFVDAEDLVELIDQEPEAVHLVGFSYGGLGSCLAAEQVPHRIRSLTLIEVPLWVAADGDESVRELAALTTRFAADADDRQAEREFFSLAGVDENMSAGADDIRRALELARRHRDPWEATPRFEVLAAAGLAALVVSGDSHPALERLCDAVADLLGAERACVPGAGHAVPRAPGFNSVLETFLAAAERRGAGRVSG</sequence>
<dbReference type="PANTHER" id="PTHR43798">
    <property type="entry name" value="MONOACYLGLYCEROL LIPASE"/>
    <property type="match status" value="1"/>
</dbReference>
<dbReference type="OrthoDB" id="63519at2"/>
<dbReference type="Proteomes" id="UP000266677">
    <property type="component" value="Unassembled WGS sequence"/>
</dbReference>
<dbReference type="InterPro" id="IPR029058">
    <property type="entry name" value="AB_hydrolase_fold"/>
</dbReference>
<dbReference type="RefSeq" id="WP_120044536.1">
    <property type="nucleotide sequence ID" value="NZ_QZFU01000041.1"/>
</dbReference>
<dbReference type="GO" id="GO:0016020">
    <property type="term" value="C:membrane"/>
    <property type="evidence" value="ECO:0007669"/>
    <property type="project" value="TreeGrafter"/>
</dbReference>
<comment type="caution">
    <text evidence="2">The sequence shown here is derived from an EMBL/GenBank/DDBJ whole genome shotgun (WGS) entry which is preliminary data.</text>
</comment>
<protein>
    <submittedName>
        <fullName evidence="2">Alpha/beta fold hydrolase</fullName>
    </submittedName>
</protein>